<keyword evidence="2" id="KW-1185">Reference proteome</keyword>
<dbReference type="HOGENOM" id="CLU_3310513_0_0_6"/>
<gene>
    <name evidence="1" type="ORF">YC6258_01655</name>
</gene>
<proteinExistence type="predicted"/>
<protein>
    <submittedName>
        <fullName evidence="1">Uncharacterized protein</fullName>
    </submittedName>
</protein>
<reference evidence="1 2" key="1">
    <citation type="submission" date="2014-01" db="EMBL/GenBank/DDBJ databases">
        <title>Full genme sequencing of cellulolytic bacterium Gynuella sunshinyii YC6258T gen. nov., sp. nov.</title>
        <authorList>
            <person name="Khan H."/>
            <person name="Chung E.J."/>
            <person name="Chung Y.R."/>
        </authorList>
    </citation>
    <scope>NUCLEOTIDE SEQUENCE [LARGE SCALE GENOMIC DNA]</scope>
    <source>
        <strain evidence="1 2">YC6258</strain>
    </source>
</reference>
<dbReference type="EMBL" id="CP007142">
    <property type="protein sequence ID" value="AJQ93703.1"/>
    <property type="molecule type" value="Genomic_DNA"/>
</dbReference>
<evidence type="ECO:0000313" key="2">
    <source>
        <dbReference type="Proteomes" id="UP000032266"/>
    </source>
</evidence>
<dbReference type="Proteomes" id="UP000032266">
    <property type="component" value="Chromosome"/>
</dbReference>
<evidence type="ECO:0000313" key="1">
    <source>
        <dbReference type="EMBL" id="AJQ93703.1"/>
    </source>
</evidence>
<dbReference type="AlphaFoldDB" id="A0A0C5VK08"/>
<name>A0A0C5VK08_9GAMM</name>
<accession>A0A0C5VK08</accession>
<dbReference type="KEGG" id="gsn:YC6258_01655"/>
<organism evidence="1 2">
    <name type="scientific">Gynuella sunshinyii YC6258</name>
    <dbReference type="NCBI Taxonomy" id="1445510"/>
    <lineage>
        <taxon>Bacteria</taxon>
        <taxon>Pseudomonadati</taxon>
        <taxon>Pseudomonadota</taxon>
        <taxon>Gammaproteobacteria</taxon>
        <taxon>Oceanospirillales</taxon>
        <taxon>Saccharospirillaceae</taxon>
        <taxon>Gynuella</taxon>
    </lineage>
</organism>
<sequence length="39" mass="4868">MRFVVPRQKYWQILNLLLKIRFISYIFSGNPHIYLSHFQ</sequence>